<dbReference type="EMBL" id="CP003199">
    <property type="protein sequence ID" value="AEW45880.1"/>
    <property type="molecule type" value="Genomic_DNA"/>
</dbReference>
<dbReference type="HOGENOM" id="CLU_098620_2_0_14"/>
<protein>
    <submittedName>
        <fullName evidence="1">Uncharacterized protein</fullName>
    </submittedName>
</protein>
<dbReference type="STRING" id="1111676.MHC_05120"/>
<reference evidence="1 2" key="1">
    <citation type="journal article" date="2012" name="J. Bacteriol.">
        <title>Complete genome sequence of Mycoplasma haemocanis strain Illinois.</title>
        <authorList>
            <person name="do Nascimento N.C."/>
            <person name="Guimaraes A.M."/>
            <person name="Santos A.P."/>
            <person name="Sanmiguel P.J."/>
            <person name="Messick J.B."/>
        </authorList>
    </citation>
    <scope>NUCLEOTIDE SEQUENCE [LARGE SCALE GENOMIC DNA]</scope>
    <source>
        <strain evidence="1 2">Illinois</strain>
    </source>
</reference>
<organism evidence="1 2">
    <name type="scientific">Mycoplasma haemocanis (strain Illinois)</name>
    <dbReference type="NCBI Taxonomy" id="1111676"/>
    <lineage>
        <taxon>Bacteria</taxon>
        <taxon>Bacillati</taxon>
        <taxon>Mycoplasmatota</taxon>
        <taxon>Mollicutes</taxon>
        <taxon>Mycoplasmataceae</taxon>
        <taxon>Mycoplasma</taxon>
    </lineage>
</organism>
<proteinExistence type="predicted"/>
<evidence type="ECO:0000313" key="2">
    <source>
        <dbReference type="Proteomes" id="UP000009135"/>
    </source>
</evidence>
<sequence length="203" mass="23700">MELIQKGLMATVVAGGVGTVGYYTIQKGNGTTLLDYITSKKRELISEDKDWQEKDKVYKAAQKEEVIGGVEPRDRTKTKLWQILKNWCSSTGSKVFTNIHDDTYQKFSIWCLKAKTIKQDLEDEGLQEVTRWNDKVTQFKDKDKNSDSGFITPEDNRKEVEESDIRNWCEKNKLESFKHETDQTYLRVKKWCYQPKEQLKAQV</sequence>
<keyword evidence="2" id="KW-1185">Reference proteome</keyword>
<accession>H6N8A8</accession>
<dbReference type="OrthoDB" id="9824936at2"/>
<evidence type="ECO:0000313" key="1">
    <source>
        <dbReference type="EMBL" id="AEW45880.1"/>
    </source>
</evidence>
<dbReference type="KEGG" id="mhe:MHC_05120"/>
<name>H6N8A8_MYCHN</name>
<dbReference type="Proteomes" id="UP000009135">
    <property type="component" value="Chromosome"/>
</dbReference>
<gene>
    <name evidence="1" type="ordered locus">MHC_05120</name>
</gene>
<dbReference type="AlphaFoldDB" id="H6N8A8"/>